<keyword evidence="4" id="KW-1185">Reference proteome</keyword>
<protein>
    <recommendedName>
        <fullName evidence="2">DUF6536 domain-containing protein</fullName>
    </recommendedName>
</protein>
<feature type="transmembrane region" description="Helical" evidence="1">
    <location>
        <begin position="239"/>
        <end position="257"/>
    </location>
</feature>
<evidence type="ECO:0000259" key="2">
    <source>
        <dbReference type="Pfam" id="PF20163"/>
    </source>
</evidence>
<evidence type="ECO:0000313" key="3">
    <source>
        <dbReference type="EMBL" id="RDW59555.1"/>
    </source>
</evidence>
<accession>A0A3D8QCH4</accession>
<evidence type="ECO:0000313" key="4">
    <source>
        <dbReference type="Proteomes" id="UP000256645"/>
    </source>
</evidence>
<comment type="caution">
    <text evidence="3">The sequence shown here is derived from an EMBL/GenBank/DDBJ whole genome shotgun (WGS) entry which is preliminary data.</text>
</comment>
<sequence>MTNPVNLEVGLQAGEDVLAQSIPNDFFNPHRFDDSIVPDISRIPEDESDECNVDRHSPRNLAIPTTDLIEPSLSETQYRSYMSNLDNSQTEQDDSNATYASMALLSQWIPNINPDTQMKKFEFYRRRRKFVLRMSFFIVLAVFVINLTLTILVYVSKLPNLGPLRTVRQGSCSMIYKLDTTLHLAINVLSTLMLGASSLCLQLASAPTRQQVDEAHKNGCWADIGVPSLRNLKIISWQATLIWIVLVITSTPIHFLYNSVVFSSLASNDIVWSVASKGYFNPTTWNHTAPENSTEWFTSLNQNWTREDTTPEEWQDTLELHNHYISDPSSYVNISAYDCTMNSTEPFKWRSNLIMVTSEPERSHFKNGSIPDWTFNGSLLDWGIQGWANQVFVGVCNSWRNTTGKLNCTDIGKITQSDLVGKQFGNLWYDIDYCMASSESLSPNTRPQVESCHLEVVPVMLCDTLVTIGDAVASFLEVPDPTTKFLGRTTKAFVKSQNTSWTSAGGKAFGYQKSASKWIYATPKKNWIAVNLL</sequence>
<organism evidence="3 4">
    <name type="scientific">Coleophoma cylindrospora</name>
    <dbReference type="NCBI Taxonomy" id="1849047"/>
    <lineage>
        <taxon>Eukaryota</taxon>
        <taxon>Fungi</taxon>
        <taxon>Dikarya</taxon>
        <taxon>Ascomycota</taxon>
        <taxon>Pezizomycotina</taxon>
        <taxon>Leotiomycetes</taxon>
        <taxon>Helotiales</taxon>
        <taxon>Dermateaceae</taxon>
        <taxon>Coleophoma</taxon>
    </lineage>
</organism>
<feature type="domain" description="DUF6536" evidence="2">
    <location>
        <begin position="129"/>
        <end position="278"/>
    </location>
</feature>
<dbReference type="PANTHER" id="PTHR35395:SF1">
    <property type="entry name" value="DUF6536 DOMAIN-CONTAINING PROTEIN"/>
    <property type="match status" value="1"/>
</dbReference>
<dbReference type="EMBL" id="PDLM01000016">
    <property type="protein sequence ID" value="RDW59555.1"/>
    <property type="molecule type" value="Genomic_DNA"/>
</dbReference>
<dbReference type="InterPro" id="IPR046623">
    <property type="entry name" value="DUF6536"/>
</dbReference>
<name>A0A3D8QCH4_9HELO</name>
<proteinExistence type="predicted"/>
<reference evidence="3 4" key="1">
    <citation type="journal article" date="2018" name="IMA Fungus">
        <title>IMA Genome-F 9: Draft genome sequence of Annulohypoxylon stygium, Aspergillus mulundensis, Berkeleyomyces basicola (syn. Thielaviopsis basicola), Ceratocystis smalleyi, two Cercospora beticola strains, Coleophoma cylindrospora, Fusarium fracticaudum, Phialophora cf. hyalina, and Morchella septimelata.</title>
        <authorList>
            <person name="Wingfield B.D."/>
            <person name="Bills G.F."/>
            <person name="Dong Y."/>
            <person name="Huang W."/>
            <person name="Nel W.J."/>
            <person name="Swalarsk-Parry B.S."/>
            <person name="Vaghefi N."/>
            <person name="Wilken P.M."/>
            <person name="An Z."/>
            <person name="de Beer Z.W."/>
            <person name="De Vos L."/>
            <person name="Chen L."/>
            <person name="Duong T.A."/>
            <person name="Gao Y."/>
            <person name="Hammerbacher A."/>
            <person name="Kikkert J.R."/>
            <person name="Li Y."/>
            <person name="Li H."/>
            <person name="Li K."/>
            <person name="Li Q."/>
            <person name="Liu X."/>
            <person name="Ma X."/>
            <person name="Naidoo K."/>
            <person name="Pethybridge S.J."/>
            <person name="Sun J."/>
            <person name="Steenkamp E.T."/>
            <person name="van der Nest M.A."/>
            <person name="van Wyk S."/>
            <person name="Wingfield M.J."/>
            <person name="Xiong C."/>
            <person name="Yue Q."/>
            <person name="Zhang X."/>
        </authorList>
    </citation>
    <scope>NUCLEOTIDE SEQUENCE [LARGE SCALE GENOMIC DNA]</scope>
    <source>
        <strain evidence="3 4">BP6252</strain>
    </source>
</reference>
<dbReference type="Pfam" id="PF20163">
    <property type="entry name" value="DUF6536"/>
    <property type="match status" value="1"/>
</dbReference>
<dbReference type="PANTHER" id="PTHR35395">
    <property type="entry name" value="DUF6536 DOMAIN-CONTAINING PROTEIN"/>
    <property type="match status" value="1"/>
</dbReference>
<keyword evidence="1" id="KW-0472">Membrane</keyword>
<keyword evidence="1" id="KW-0812">Transmembrane</keyword>
<dbReference type="STRING" id="1849047.A0A3D8QCH4"/>
<feature type="transmembrane region" description="Helical" evidence="1">
    <location>
        <begin position="130"/>
        <end position="155"/>
    </location>
</feature>
<dbReference type="Proteomes" id="UP000256645">
    <property type="component" value="Unassembled WGS sequence"/>
</dbReference>
<feature type="transmembrane region" description="Helical" evidence="1">
    <location>
        <begin position="184"/>
        <end position="204"/>
    </location>
</feature>
<dbReference type="OrthoDB" id="5429634at2759"/>
<gene>
    <name evidence="3" type="ORF">BP6252_12642</name>
</gene>
<evidence type="ECO:0000256" key="1">
    <source>
        <dbReference type="SAM" id="Phobius"/>
    </source>
</evidence>
<keyword evidence="1" id="KW-1133">Transmembrane helix</keyword>
<dbReference type="AlphaFoldDB" id="A0A3D8QCH4"/>